<dbReference type="SUPFAM" id="SSF50475">
    <property type="entry name" value="FMN-binding split barrel"/>
    <property type="match status" value="1"/>
</dbReference>
<evidence type="ECO:0000313" key="2">
    <source>
        <dbReference type="Proteomes" id="UP000664277"/>
    </source>
</evidence>
<comment type="caution">
    <text evidence="1">The sequence shown here is derived from an EMBL/GenBank/DDBJ whole genome shotgun (WGS) entry which is preliminary data.</text>
</comment>
<dbReference type="Gene3D" id="2.30.110.10">
    <property type="entry name" value="Electron Transport, Fmn-binding Protein, Chain A"/>
    <property type="match status" value="1"/>
</dbReference>
<evidence type="ECO:0000313" key="1">
    <source>
        <dbReference type="EMBL" id="MBN8658738.1"/>
    </source>
</evidence>
<reference evidence="1" key="1">
    <citation type="submission" date="2021-02" db="EMBL/GenBank/DDBJ databases">
        <title>Genome-Resolved Metagenomics of a Microbial Community Performing Photosynthetic Biological Nutrient Removal.</title>
        <authorList>
            <person name="Mcdaniel E.A."/>
        </authorList>
    </citation>
    <scope>NUCLEOTIDE SEQUENCE</scope>
    <source>
        <strain evidence="1">UWPOB_OBS1</strain>
    </source>
</reference>
<organism evidence="1 2">
    <name type="scientific">Candidatus Obscuribacter phosphatis</name>
    <dbReference type="NCBI Taxonomy" id="1906157"/>
    <lineage>
        <taxon>Bacteria</taxon>
        <taxon>Bacillati</taxon>
        <taxon>Candidatus Melainabacteria</taxon>
        <taxon>Candidatus Obscuribacterales</taxon>
        <taxon>Candidatus Obscuribacteraceae</taxon>
        <taxon>Candidatus Obscuribacter</taxon>
    </lineage>
</organism>
<dbReference type="EMBL" id="JAFLCK010000001">
    <property type="protein sequence ID" value="MBN8658738.1"/>
    <property type="molecule type" value="Genomic_DNA"/>
</dbReference>
<accession>A0A8J7TL81</accession>
<dbReference type="InterPro" id="IPR012349">
    <property type="entry name" value="Split_barrel_FMN-bd"/>
</dbReference>
<protein>
    <submittedName>
        <fullName evidence="1">Flavin reductase</fullName>
    </submittedName>
</protein>
<name>A0A8J7TL81_9BACT</name>
<gene>
    <name evidence="1" type="ORF">J0M35_00110</name>
</gene>
<sequence length="212" mass="22546">MTNQADASEALKAAQLVACPGVLLCAPILDGDNNAAKQTQNSDSKARLSKADVPGSRVMISTLSYASLAPLIFASNLAATSRTGQSIMACGLTVASVLAQQHRPMIEALTAAQNSKTKPDDAHSLLQECGFQTALYETPAGALPYIKDAAVALYLTLHSSQNLPESILALLEFGALLCYDETMPPLIRYNRNWIVTALSNVQSQYGSDKYPV</sequence>
<dbReference type="AlphaFoldDB" id="A0A8J7TL81"/>
<proteinExistence type="predicted"/>
<dbReference type="Proteomes" id="UP000664277">
    <property type="component" value="Unassembled WGS sequence"/>
</dbReference>